<dbReference type="Proteomes" id="UP000541444">
    <property type="component" value="Unassembled WGS sequence"/>
</dbReference>
<feature type="compositionally biased region" description="Polar residues" evidence="6">
    <location>
        <begin position="137"/>
        <end position="147"/>
    </location>
</feature>
<dbReference type="SMART" id="SM00353">
    <property type="entry name" value="HLH"/>
    <property type="match status" value="1"/>
</dbReference>
<evidence type="ECO:0000256" key="1">
    <source>
        <dbReference type="ARBA" id="ARBA00004123"/>
    </source>
</evidence>
<evidence type="ECO:0000259" key="7">
    <source>
        <dbReference type="PROSITE" id="PS50888"/>
    </source>
</evidence>
<dbReference type="PROSITE" id="PS50888">
    <property type="entry name" value="BHLH"/>
    <property type="match status" value="1"/>
</dbReference>
<dbReference type="Pfam" id="PF00010">
    <property type="entry name" value="HLH"/>
    <property type="match status" value="1"/>
</dbReference>
<keyword evidence="2" id="KW-0805">Transcription regulation</keyword>
<dbReference type="GO" id="GO:0003700">
    <property type="term" value="F:DNA-binding transcription factor activity"/>
    <property type="evidence" value="ECO:0007669"/>
    <property type="project" value="InterPro"/>
</dbReference>
<dbReference type="OrthoDB" id="1918339at2759"/>
<accession>A0A7J7L0V0</accession>
<dbReference type="CDD" id="cd11448">
    <property type="entry name" value="bHLH_AtFAMA_like"/>
    <property type="match status" value="1"/>
</dbReference>
<dbReference type="GO" id="GO:0010052">
    <property type="term" value="P:guard cell differentiation"/>
    <property type="evidence" value="ECO:0007669"/>
    <property type="project" value="InterPro"/>
</dbReference>
<dbReference type="InterPro" id="IPR044283">
    <property type="entry name" value="FAMA/SPEECHLESS/MUTE-like"/>
</dbReference>
<evidence type="ECO:0000256" key="2">
    <source>
        <dbReference type="ARBA" id="ARBA00023015"/>
    </source>
</evidence>
<dbReference type="AlphaFoldDB" id="A0A7J7L0V0"/>
<dbReference type="InterPro" id="IPR011598">
    <property type="entry name" value="bHLH_dom"/>
</dbReference>
<reference evidence="8 9" key="1">
    <citation type="journal article" date="2020" name="IScience">
        <title>Genome Sequencing of the Endangered Kingdonia uniflora (Circaeasteraceae, Ranunculales) Reveals Potential Mechanisms of Evolutionary Specialization.</title>
        <authorList>
            <person name="Sun Y."/>
            <person name="Deng T."/>
            <person name="Zhang A."/>
            <person name="Moore M.J."/>
            <person name="Landis J.B."/>
            <person name="Lin N."/>
            <person name="Zhang H."/>
            <person name="Zhang X."/>
            <person name="Huang J."/>
            <person name="Zhang X."/>
            <person name="Sun H."/>
            <person name="Wang H."/>
        </authorList>
    </citation>
    <scope>NUCLEOTIDE SEQUENCE [LARGE SCALE GENOMIC DNA]</scope>
    <source>
        <strain evidence="8">TB1705</strain>
        <tissue evidence="8">Leaf</tissue>
    </source>
</reference>
<dbReference type="PANTHER" id="PTHR46684">
    <property type="entry name" value="TRANSCRIPTION FACTOR FAMA"/>
    <property type="match status" value="1"/>
</dbReference>
<proteinExistence type="predicted"/>
<dbReference type="GO" id="GO:0003677">
    <property type="term" value="F:DNA binding"/>
    <property type="evidence" value="ECO:0007669"/>
    <property type="project" value="UniProtKB-KW"/>
</dbReference>
<evidence type="ECO:0000256" key="4">
    <source>
        <dbReference type="ARBA" id="ARBA00023163"/>
    </source>
</evidence>
<keyword evidence="9" id="KW-1185">Reference proteome</keyword>
<dbReference type="SUPFAM" id="SSF47459">
    <property type="entry name" value="HLH, helix-loop-helix DNA-binding domain"/>
    <property type="match status" value="1"/>
</dbReference>
<sequence length="390" mass="44743">MIGDTRLIGLKNVRGRRNTEKEKLQRVKVTNYFHPLENALKESDLQLFEQHLSSQAIEQQQFHNLGFEEMSQCLQNKMPFFQMSPFTAEPHLQLLLSTLQHHHNSRFQAVEIESCVTHESPPDKQHYLSPGPEVVSQADSPENQVSSKAVAPLNGRERRKRKRSSSRPSKNKEEVENQRMTHITVERNRRRQMNDHLDALRSLMPPSFIQRGDQASIIGGAIDFVKELEQLLQSLEAQKKMRIREEEGDYDGKFDPFDLCPQYTRNNNMLDSEKEEGMCDGVEAENIQVIVIQTHVNLKVLSTRRPGQLLRVISALENLRLTILHLNITSMQSSVLYSFNLKIEDECKLGSADDIAAAVHQVFSFIDNARKAQGKNTTEEEEEELHAPIL</sequence>
<dbReference type="EMBL" id="JACGCM010002755">
    <property type="protein sequence ID" value="KAF6136245.1"/>
    <property type="molecule type" value="Genomic_DNA"/>
</dbReference>
<feature type="compositionally biased region" description="Basic and acidic residues" evidence="6">
    <location>
        <begin position="170"/>
        <end position="180"/>
    </location>
</feature>
<evidence type="ECO:0000256" key="3">
    <source>
        <dbReference type="ARBA" id="ARBA00023125"/>
    </source>
</evidence>
<comment type="subcellular location">
    <subcellularLocation>
        <location evidence="1">Nucleus</location>
    </subcellularLocation>
</comment>
<dbReference type="Gene3D" id="4.10.280.10">
    <property type="entry name" value="Helix-loop-helix DNA-binding domain"/>
    <property type="match status" value="1"/>
</dbReference>
<organism evidence="8 9">
    <name type="scientific">Kingdonia uniflora</name>
    <dbReference type="NCBI Taxonomy" id="39325"/>
    <lineage>
        <taxon>Eukaryota</taxon>
        <taxon>Viridiplantae</taxon>
        <taxon>Streptophyta</taxon>
        <taxon>Embryophyta</taxon>
        <taxon>Tracheophyta</taxon>
        <taxon>Spermatophyta</taxon>
        <taxon>Magnoliopsida</taxon>
        <taxon>Ranunculales</taxon>
        <taxon>Circaeasteraceae</taxon>
        <taxon>Kingdonia</taxon>
    </lineage>
</organism>
<evidence type="ECO:0000256" key="5">
    <source>
        <dbReference type="ARBA" id="ARBA00023242"/>
    </source>
</evidence>
<dbReference type="PANTHER" id="PTHR46684:SF16">
    <property type="entry name" value="TRANSCRIPTION FACTOR BHLH67-LIKE ISOFORM X2"/>
    <property type="match status" value="1"/>
</dbReference>
<dbReference type="GO" id="GO:0005634">
    <property type="term" value="C:nucleus"/>
    <property type="evidence" value="ECO:0007669"/>
    <property type="project" value="UniProtKB-SubCell"/>
</dbReference>
<dbReference type="InterPro" id="IPR036638">
    <property type="entry name" value="HLH_DNA-bd_sf"/>
</dbReference>
<dbReference type="InterPro" id="IPR054502">
    <property type="entry name" value="bHLH-TF_ACT-like_plant"/>
</dbReference>
<keyword evidence="5" id="KW-0539">Nucleus</keyword>
<dbReference type="GO" id="GO:0046983">
    <property type="term" value="F:protein dimerization activity"/>
    <property type="evidence" value="ECO:0007669"/>
    <property type="project" value="InterPro"/>
</dbReference>
<protein>
    <recommendedName>
        <fullName evidence="7">BHLH domain-containing protein</fullName>
    </recommendedName>
</protein>
<evidence type="ECO:0000256" key="6">
    <source>
        <dbReference type="SAM" id="MobiDB-lite"/>
    </source>
</evidence>
<dbReference type="GO" id="GO:0045893">
    <property type="term" value="P:positive regulation of DNA-templated transcription"/>
    <property type="evidence" value="ECO:0007669"/>
    <property type="project" value="TreeGrafter"/>
</dbReference>
<comment type="caution">
    <text evidence="8">The sequence shown here is derived from an EMBL/GenBank/DDBJ whole genome shotgun (WGS) entry which is preliminary data.</text>
</comment>
<name>A0A7J7L0V0_9MAGN</name>
<feature type="domain" description="BHLH" evidence="7">
    <location>
        <begin position="177"/>
        <end position="228"/>
    </location>
</feature>
<evidence type="ECO:0000313" key="9">
    <source>
        <dbReference type="Proteomes" id="UP000541444"/>
    </source>
</evidence>
<dbReference type="Pfam" id="PF22754">
    <property type="entry name" value="bHLH-TF_ACT-like_plant"/>
    <property type="match status" value="1"/>
</dbReference>
<gene>
    <name evidence="8" type="ORF">GIB67_001654</name>
</gene>
<keyword evidence="3" id="KW-0238">DNA-binding</keyword>
<evidence type="ECO:0000313" key="8">
    <source>
        <dbReference type="EMBL" id="KAF6136245.1"/>
    </source>
</evidence>
<keyword evidence="4" id="KW-0804">Transcription</keyword>
<feature type="region of interest" description="Disordered" evidence="6">
    <location>
        <begin position="118"/>
        <end position="180"/>
    </location>
</feature>